<protein>
    <recommendedName>
        <fullName evidence="7">Large ribosomal subunit protein mL51</fullName>
    </recommendedName>
    <alternativeName>
        <fullName evidence="8">39S ribosomal protein L51, mitochondrial</fullName>
    </alternativeName>
</protein>
<keyword evidence="4" id="KW-0689">Ribosomal protein</keyword>
<proteinExistence type="inferred from homology"/>
<reference evidence="9 10" key="1">
    <citation type="journal article" date="2016" name="Nat. Commun.">
        <title>Extremotolerant tardigrade genome and improved radiotolerance of human cultured cells by tardigrade-unique protein.</title>
        <authorList>
            <person name="Hashimoto T."/>
            <person name="Horikawa D.D."/>
            <person name="Saito Y."/>
            <person name="Kuwahara H."/>
            <person name="Kozuka-Hata H."/>
            <person name="Shin-I T."/>
            <person name="Minakuchi Y."/>
            <person name="Ohishi K."/>
            <person name="Motoyama A."/>
            <person name="Aizu T."/>
            <person name="Enomoto A."/>
            <person name="Kondo K."/>
            <person name="Tanaka S."/>
            <person name="Hara Y."/>
            <person name="Koshikawa S."/>
            <person name="Sagara H."/>
            <person name="Miura T."/>
            <person name="Yokobori S."/>
            <person name="Miyagawa K."/>
            <person name="Suzuki Y."/>
            <person name="Kubo T."/>
            <person name="Oyama M."/>
            <person name="Kohara Y."/>
            <person name="Fujiyama A."/>
            <person name="Arakawa K."/>
            <person name="Katayama T."/>
            <person name="Toyoda A."/>
            <person name="Kunieda T."/>
        </authorList>
    </citation>
    <scope>NUCLEOTIDE SEQUENCE [LARGE SCALE GENOMIC DNA]</scope>
    <source>
        <strain evidence="9 10">YOKOZUNA-1</strain>
    </source>
</reference>
<evidence type="ECO:0000256" key="4">
    <source>
        <dbReference type="ARBA" id="ARBA00022980"/>
    </source>
</evidence>
<evidence type="ECO:0000256" key="6">
    <source>
        <dbReference type="ARBA" id="ARBA00023274"/>
    </source>
</evidence>
<evidence type="ECO:0000256" key="1">
    <source>
        <dbReference type="ARBA" id="ARBA00004173"/>
    </source>
</evidence>
<comment type="subcellular location">
    <subcellularLocation>
        <location evidence="1">Mitochondrion</location>
    </subcellularLocation>
</comment>
<dbReference type="EMBL" id="BDGG01000012">
    <property type="protein sequence ID" value="GAV05957.1"/>
    <property type="molecule type" value="Genomic_DNA"/>
</dbReference>
<dbReference type="GO" id="GO:0005762">
    <property type="term" value="C:mitochondrial large ribosomal subunit"/>
    <property type="evidence" value="ECO:0007669"/>
    <property type="project" value="TreeGrafter"/>
</dbReference>
<dbReference type="PANTHER" id="PTHR13409:SF0">
    <property type="entry name" value="LARGE RIBOSOMAL SUBUNIT PROTEIN ML51"/>
    <property type="match status" value="1"/>
</dbReference>
<organism evidence="9 10">
    <name type="scientific">Ramazzottius varieornatus</name>
    <name type="common">Water bear</name>
    <name type="synonym">Tardigrade</name>
    <dbReference type="NCBI Taxonomy" id="947166"/>
    <lineage>
        <taxon>Eukaryota</taxon>
        <taxon>Metazoa</taxon>
        <taxon>Ecdysozoa</taxon>
        <taxon>Tardigrada</taxon>
        <taxon>Eutardigrada</taxon>
        <taxon>Parachela</taxon>
        <taxon>Hypsibioidea</taxon>
        <taxon>Ramazzottiidae</taxon>
        <taxon>Ramazzottius</taxon>
    </lineage>
</organism>
<evidence type="ECO:0000256" key="7">
    <source>
        <dbReference type="ARBA" id="ARBA00035182"/>
    </source>
</evidence>
<accession>A0A1D1VWX0</accession>
<evidence type="ECO:0000256" key="2">
    <source>
        <dbReference type="ARBA" id="ARBA00010972"/>
    </source>
</evidence>
<name>A0A1D1VWX0_RAMVA</name>
<evidence type="ECO:0000256" key="8">
    <source>
        <dbReference type="ARBA" id="ARBA00035419"/>
    </source>
</evidence>
<evidence type="ECO:0000313" key="10">
    <source>
        <dbReference type="Proteomes" id="UP000186922"/>
    </source>
</evidence>
<dbReference type="PANTHER" id="PTHR13409">
    <property type="entry name" value="MITOCHONDRIAL 39S RIBOSOMAL PROTEIN L51"/>
    <property type="match status" value="1"/>
</dbReference>
<keyword evidence="6" id="KW-0687">Ribonucleoprotein</keyword>
<dbReference type="GO" id="GO:0006412">
    <property type="term" value="P:translation"/>
    <property type="evidence" value="ECO:0007669"/>
    <property type="project" value="TreeGrafter"/>
</dbReference>
<keyword evidence="10" id="KW-1185">Reference proteome</keyword>
<evidence type="ECO:0000256" key="3">
    <source>
        <dbReference type="ARBA" id="ARBA00022946"/>
    </source>
</evidence>
<evidence type="ECO:0000256" key="5">
    <source>
        <dbReference type="ARBA" id="ARBA00023128"/>
    </source>
</evidence>
<keyword evidence="5" id="KW-0496">Mitochondrion</keyword>
<dbReference type="AlphaFoldDB" id="A0A1D1VWX0"/>
<comment type="caution">
    <text evidence="9">The sequence shown here is derived from an EMBL/GenBank/DDBJ whole genome shotgun (WGS) entry which is preliminary data.</text>
</comment>
<dbReference type="Pfam" id="PF10244">
    <property type="entry name" value="MRP-L51"/>
    <property type="match status" value="1"/>
</dbReference>
<dbReference type="GO" id="GO:0003735">
    <property type="term" value="F:structural constituent of ribosome"/>
    <property type="evidence" value="ECO:0007669"/>
    <property type="project" value="InterPro"/>
</dbReference>
<dbReference type="Proteomes" id="UP000186922">
    <property type="component" value="Unassembled WGS sequence"/>
</dbReference>
<evidence type="ECO:0000313" key="9">
    <source>
        <dbReference type="EMBL" id="GAV05957.1"/>
    </source>
</evidence>
<dbReference type="STRING" id="947166.A0A1D1VWX0"/>
<dbReference type="InterPro" id="IPR019373">
    <property type="entry name" value="Ribosomal_mL51"/>
</dbReference>
<keyword evidence="3" id="KW-0809">Transit peptide</keyword>
<dbReference type="OrthoDB" id="10059330at2759"/>
<comment type="similarity">
    <text evidence="2">Belongs to the mitochondrion-specific ribosomal protein mL51 family.</text>
</comment>
<gene>
    <name evidence="9" type="primary">RvY_16006-1</name>
    <name evidence="9" type="synonym">RvY_16006.1</name>
    <name evidence="9" type="ORF">RvY_16006</name>
</gene>
<sequence length="168" mass="20040">MAAPLPSGRSLLSSVLKLCRPSPLLQAVRGYRDRPVYTRRHGFTLEHYINGPLPRLPVTPDLKPLPVKPQQLKNPWSYKRATFGQNDYIDILGDGSLHPRDMLTEGPHWLRGFRGNEFQRLLRQRRAMFHYAPHLMPTAWRNLTKRIQYLYKYHNQKQNHKDWRHHFW</sequence>